<accession>A0A4V4N6Y0</accession>
<dbReference type="CDD" id="cd00075">
    <property type="entry name" value="HATPase"/>
    <property type="match status" value="1"/>
</dbReference>
<evidence type="ECO:0000256" key="4">
    <source>
        <dbReference type="ARBA" id="ARBA00022679"/>
    </source>
</evidence>
<evidence type="ECO:0000256" key="9">
    <source>
        <dbReference type="SAM" id="SignalP"/>
    </source>
</evidence>
<dbReference type="InterPro" id="IPR003594">
    <property type="entry name" value="HATPase_dom"/>
</dbReference>
<keyword evidence="3" id="KW-0597">Phosphoprotein</keyword>
<dbReference type="Gene3D" id="3.30.565.10">
    <property type="entry name" value="Histidine kinase-like ATPase, C-terminal domain"/>
    <property type="match status" value="1"/>
</dbReference>
<keyword evidence="7" id="KW-0175">Coiled coil</keyword>
<dbReference type="InterPro" id="IPR036097">
    <property type="entry name" value="HisK_dim/P_sf"/>
</dbReference>
<dbReference type="EMBL" id="STGJ01000029">
    <property type="protein sequence ID" value="TIC78473.1"/>
    <property type="molecule type" value="Genomic_DNA"/>
</dbReference>
<dbReference type="PANTHER" id="PTHR43711:SF1">
    <property type="entry name" value="HISTIDINE KINASE 1"/>
    <property type="match status" value="1"/>
</dbReference>
<feature type="transmembrane region" description="Helical" evidence="8">
    <location>
        <begin position="370"/>
        <end position="389"/>
    </location>
</feature>
<dbReference type="PROSITE" id="PS50109">
    <property type="entry name" value="HIS_KIN"/>
    <property type="match status" value="1"/>
</dbReference>
<comment type="caution">
    <text evidence="11">The sequence shown here is derived from an EMBL/GenBank/DDBJ whole genome shotgun (WGS) entry which is preliminary data.</text>
</comment>
<evidence type="ECO:0000313" key="12">
    <source>
        <dbReference type="Proteomes" id="UP000308891"/>
    </source>
</evidence>
<feature type="transmembrane region" description="Helical" evidence="8">
    <location>
        <begin position="211"/>
        <end position="234"/>
    </location>
</feature>
<feature type="chain" id="PRO_5020266738" description="histidine kinase" evidence="9">
    <location>
        <begin position="37"/>
        <end position="681"/>
    </location>
</feature>
<evidence type="ECO:0000256" key="5">
    <source>
        <dbReference type="ARBA" id="ARBA00022777"/>
    </source>
</evidence>
<dbReference type="InterPro" id="IPR011623">
    <property type="entry name" value="7TMR_DISM_rcpt_extracell_dom1"/>
</dbReference>
<keyword evidence="8" id="KW-0472">Membrane</keyword>
<evidence type="ECO:0000256" key="6">
    <source>
        <dbReference type="ARBA" id="ARBA00023012"/>
    </source>
</evidence>
<evidence type="ECO:0000313" key="11">
    <source>
        <dbReference type="EMBL" id="TIC78473.1"/>
    </source>
</evidence>
<dbReference type="OrthoDB" id="9813151at2"/>
<dbReference type="EC" id="2.7.13.3" evidence="2"/>
<keyword evidence="8" id="KW-1133">Transmembrane helix</keyword>
<comment type="catalytic activity">
    <reaction evidence="1">
        <text>ATP + protein L-histidine = ADP + protein N-phospho-L-histidine.</text>
        <dbReference type="EC" id="2.7.13.3"/>
    </reaction>
</comment>
<dbReference type="PANTHER" id="PTHR43711">
    <property type="entry name" value="TWO-COMPONENT HISTIDINE KINASE"/>
    <property type="match status" value="1"/>
</dbReference>
<dbReference type="InterPro" id="IPR005467">
    <property type="entry name" value="His_kinase_dom"/>
</dbReference>
<keyword evidence="8" id="KW-0812">Transmembrane</keyword>
<dbReference type="Pfam" id="PF07695">
    <property type="entry name" value="7TMR-DISM_7TM"/>
    <property type="match status" value="1"/>
</dbReference>
<organism evidence="11 12">
    <name type="scientific">Crenobacter intestini</name>
    <dbReference type="NCBI Taxonomy" id="2563443"/>
    <lineage>
        <taxon>Bacteria</taxon>
        <taxon>Pseudomonadati</taxon>
        <taxon>Pseudomonadota</taxon>
        <taxon>Betaproteobacteria</taxon>
        <taxon>Neisseriales</taxon>
        <taxon>Neisseriaceae</taxon>
        <taxon>Crenobacter</taxon>
    </lineage>
</organism>
<proteinExistence type="predicted"/>
<feature type="signal peptide" evidence="9">
    <location>
        <begin position="1"/>
        <end position="36"/>
    </location>
</feature>
<dbReference type="SMART" id="SM00387">
    <property type="entry name" value="HATPase_c"/>
    <property type="match status" value="1"/>
</dbReference>
<gene>
    <name evidence="11" type="ORF">E5K04_16170</name>
</gene>
<dbReference type="InterPro" id="IPR050736">
    <property type="entry name" value="Sensor_HK_Regulatory"/>
</dbReference>
<dbReference type="Pfam" id="PF00512">
    <property type="entry name" value="HisKA"/>
    <property type="match status" value="1"/>
</dbReference>
<feature type="coiled-coil region" evidence="7">
    <location>
        <begin position="388"/>
        <end position="444"/>
    </location>
</feature>
<dbReference type="GO" id="GO:0000155">
    <property type="term" value="F:phosphorelay sensor kinase activity"/>
    <property type="evidence" value="ECO:0007669"/>
    <property type="project" value="InterPro"/>
</dbReference>
<dbReference type="Pfam" id="PF02518">
    <property type="entry name" value="HATPase_c"/>
    <property type="match status" value="1"/>
</dbReference>
<dbReference type="PRINTS" id="PR00344">
    <property type="entry name" value="BCTRLSENSOR"/>
</dbReference>
<name>A0A4V4N6Y0_9NEIS</name>
<dbReference type="Gene3D" id="2.60.40.2380">
    <property type="match status" value="1"/>
</dbReference>
<keyword evidence="12" id="KW-1185">Reference proteome</keyword>
<reference evidence="11 12" key="1">
    <citation type="submission" date="2019-04" db="EMBL/GenBank/DDBJ databases">
        <title>Crenobacter sp. nov.</title>
        <authorList>
            <person name="Shi S."/>
        </authorList>
    </citation>
    <scope>NUCLEOTIDE SEQUENCE [LARGE SCALE GENOMIC DNA]</scope>
    <source>
        <strain evidence="11 12">GY 70310</strain>
    </source>
</reference>
<keyword evidence="9" id="KW-0732">Signal</keyword>
<dbReference type="SUPFAM" id="SSF47384">
    <property type="entry name" value="Homodimeric domain of signal transducing histidine kinase"/>
    <property type="match status" value="1"/>
</dbReference>
<dbReference type="RefSeq" id="WP_136555880.1">
    <property type="nucleotide sequence ID" value="NZ_STGJ01000029.1"/>
</dbReference>
<dbReference type="AlphaFoldDB" id="A0A4V4N6Y0"/>
<feature type="domain" description="Histidine kinase" evidence="10">
    <location>
        <begin position="451"/>
        <end position="668"/>
    </location>
</feature>
<dbReference type="InterPro" id="IPR011622">
    <property type="entry name" value="7TMR_DISM_rcpt_extracell_dom2"/>
</dbReference>
<dbReference type="InterPro" id="IPR003661">
    <property type="entry name" value="HisK_dim/P_dom"/>
</dbReference>
<keyword evidence="6" id="KW-0902">Two-component regulatory system</keyword>
<evidence type="ECO:0000256" key="2">
    <source>
        <dbReference type="ARBA" id="ARBA00012438"/>
    </source>
</evidence>
<dbReference type="CDD" id="cd00082">
    <property type="entry name" value="HisKA"/>
    <property type="match status" value="1"/>
</dbReference>
<evidence type="ECO:0000259" key="10">
    <source>
        <dbReference type="PROSITE" id="PS50109"/>
    </source>
</evidence>
<feature type="transmembrane region" description="Helical" evidence="8">
    <location>
        <begin position="246"/>
        <end position="269"/>
    </location>
</feature>
<sequence length="681" mass="75098">MRTPIVTAPRPLHWRSLCHAMLLALCLLTPSLAAQAAPAPLCWAQLADPQGALSIHDAARASFKEASGQPALGYRAGATWLRLQLPALRGEHYGWLELRSSLLDNVAFYQQGADGHWQVQRAGDRIPLAAHTLNYRQPVFRVNWQNGQPATVYLRLESTSTLSFPWALHTPSSFMSSAGREQLLFGVFYAIHLVLLVSSTWFWLRTRNLTFALFGLCVLANLISTLCAEGHAYQYLLPDQPRLSDALYVVSWFGATPLGMLFSCHYLGLYAGRWRRAALGATWLAAAIALITAPWLIWSNISWLRPAYLLWALSANLLLLLASLWQLVQGNCFARPLALVQVLFLGGIGVRLARNTGLVEPGWLVDNAHYLGMMAFFLIMHSVVTWRYTDLRAEKEAAQAEALRVAREAEQRLEQQVAERTEALKEAMEQVEGALLLERRAQQQQQQFLATVSHELRTPLAVIDSAAQNLLLGTGDAQAVGERTRQRYQKILAASQRLTLLLHDALSDTRFTLARQRVEAIECSPAALLEDAARSAAIVSDTHRIVVDTGKLPDIWVCDPALTTLALRTLTDNAVKYTPPGCEIRLGGQLEGDTLLLCIRDNGPGIRPDELPRLFEHGFRGSESARHAGSGQGLPLARQMLAWQGGSLSVDNQEGGGCRACLRLPRRTAEAQPSATETVSA</sequence>
<feature type="transmembrane region" description="Helical" evidence="8">
    <location>
        <begin position="332"/>
        <end position="350"/>
    </location>
</feature>
<dbReference type="Pfam" id="PF07696">
    <property type="entry name" value="7TMR-DISMED2"/>
    <property type="match status" value="1"/>
</dbReference>
<dbReference type="Gene3D" id="1.10.287.130">
    <property type="match status" value="1"/>
</dbReference>
<feature type="transmembrane region" description="Helical" evidence="8">
    <location>
        <begin position="307"/>
        <end position="325"/>
    </location>
</feature>
<keyword evidence="5 11" id="KW-0418">Kinase</keyword>
<protein>
    <recommendedName>
        <fullName evidence="2">histidine kinase</fullName>
        <ecNumber evidence="2">2.7.13.3</ecNumber>
    </recommendedName>
</protein>
<dbReference type="SMART" id="SM00388">
    <property type="entry name" value="HisKA"/>
    <property type="match status" value="1"/>
</dbReference>
<dbReference type="SUPFAM" id="SSF55874">
    <property type="entry name" value="ATPase domain of HSP90 chaperone/DNA topoisomerase II/histidine kinase"/>
    <property type="match status" value="1"/>
</dbReference>
<dbReference type="InterPro" id="IPR036890">
    <property type="entry name" value="HATPase_C_sf"/>
</dbReference>
<feature type="transmembrane region" description="Helical" evidence="8">
    <location>
        <begin position="183"/>
        <end position="204"/>
    </location>
</feature>
<evidence type="ECO:0000256" key="8">
    <source>
        <dbReference type="SAM" id="Phobius"/>
    </source>
</evidence>
<keyword evidence="4" id="KW-0808">Transferase</keyword>
<evidence type="ECO:0000256" key="3">
    <source>
        <dbReference type="ARBA" id="ARBA00022553"/>
    </source>
</evidence>
<evidence type="ECO:0000256" key="7">
    <source>
        <dbReference type="SAM" id="Coils"/>
    </source>
</evidence>
<feature type="transmembrane region" description="Helical" evidence="8">
    <location>
        <begin position="281"/>
        <end position="301"/>
    </location>
</feature>
<dbReference type="Proteomes" id="UP000308891">
    <property type="component" value="Unassembled WGS sequence"/>
</dbReference>
<evidence type="ECO:0000256" key="1">
    <source>
        <dbReference type="ARBA" id="ARBA00000085"/>
    </source>
</evidence>
<dbReference type="InterPro" id="IPR004358">
    <property type="entry name" value="Sig_transdc_His_kin-like_C"/>
</dbReference>